<dbReference type="GO" id="GO:0005525">
    <property type="term" value="F:GTP binding"/>
    <property type="evidence" value="ECO:0007669"/>
    <property type="project" value="UniProtKB-KW"/>
</dbReference>
<proteinExistence type="inferred from homology"/>
<keyword evidence="7" id="KW-1185">Reference proteome</keyword>
<dbReference type="Proteomes" id="UP000606274">
    <property type="component" value="Unassembled WGS sequence"/>
</dbReference>
<keyword evidence="3" id="KW-0342">GTP-binding</keyword>
<dbReference type="InterPro" id="IPR045058">
    <property type="entry name" value="GIMA/IAN/Toc"/>
</dbReference>
<dbReference type="PANTHER" id="PTHR10903:SF170">
    <property type="entry name" value="GTPASE IMAP FAMILY MEMBER 7"/>
    <property type="match status" value="1"/>
</dbReference>
<keyword evidence="2" id="KW-0547">Nucleotide-binding</keyword>
<evidence type="ECO:0000313" key="7">
    <source>
        <dbReference type="Proteomes" id="UP000606274"/>
    </source>
</evidence>
<dbReference type="SUPFAM" id="SSF52540">
    <property type="entry name" value="P-loop containing nucleoside triphosphate hydrolases"/>
    <property type="match status" value="1"/>
</dbReference>
<comment type="similarity">
    <text evidence="1">Belongs to the TRAFAC class TrmE-Era-EngA-EngB-Septin-like GTPase superfamily. AIG1/Toc34/Toc159-like paraseptin GTPase family. IAN subfamily.</text>
</comment>
<evidence type="ECO:0000256" key="2">
    <source>
        <dbReference type="ARBA" id="ARBA00022741"/>
    </source>
</evidence>
<dbReference type="AlphaFoldDB" id="A0A8T0BY25"/>
<sequence>MYIEAQRDGAKKPLEDELSEMKKQLQAKPQEAGAEGENSDFNHLRILLIGKTGNGKSATGNTILEREEFESDVSMKSVTKMCQKGIAEVQGTSVAVVDTPGLFDTTLSNEEVIEEIVKCISLLAPGPHAFIIVLSVGRFTEEEKETLTMIKKIFGAEAAKYTIVLFTGGDKLKGKTIEDYIKTSDHACVNRLIRDCGGRVHLFNNTVKDSTQVSDLLQKIEQMIKFNRDNYFTNEMFEMAEMLIQQKQMEMLKERGTDAS</sequence>
<evidence type="ECO:0000313" key="6">
    <source>
        <dbReference type="EMBL" id="KAF7711888.1"/>
    </source>
</evidence>
<evidence type="ECO:0000256" key="3">
    <source>
        <dbReference type="ARBA" id="ARBA00023134"/>
    </source>
</evidence>
<accession>A0A8T0BY25</accession>
<gene>
    <name evidence="6" type="ORF">HF521_000899</name>
</gene>
<dbReference type="Gene3D" id="3.40.50.300">
    <property type="entry name" value="P-loop containing nucleotide triphosphate hydrolases"/>
    <property type="match status" value="1"/>
</dbReference>
<name>A0A8T0BY25_SILME</name>
<feature type="domain" description="AIG1-type G" evidence="5">
    <location>
        <begin position="41"/>
        <end position="241"/>
    </location>
</feature>
<protein>
    <recommendedName>
        <fullName evidence="5">AIG1-type G domain-containing protein</fullName>
    </recommendedName>
</protein>
<evidence type="ECO:0000256" key="1">
    <source>
        <dbReference type="ARBA" id="ARBA00008535"/>
    </source>
</evidence>
<dbReference type="Pfam" id="PF04548">
    <property type="entry name" value="AIG1"/>
    <property type="match status" value="1"/>
</dbReference>
<dbReference type="PANTHER" id="PTHR10903">
    <property type="entry name" value="GTPASE, IMAP FAMILY MEMBER-RELATED"/>
    <property type="match status" value="1"/>
</dbReference>
<dbReference type="PROSITE" id="PS51720">
    <property type="entry name" value="G_AIG1"/>
    <property type="match status" value="1"/>
</dbReference>
<feature type="compositionally biased region" description="Basic and acidic residues" evidence="4">
    <location>
        <begin position="1"/>
        <end position="23"/>
    </location>
</feature>
<dbReference type="InterPro" id="IPR006703">
    <property type="entry name" value="G_AIG1"/>
</dbReference>
<comment type="caution">
    <text evidence="6">The sequence shown here is derived from an EMBL/GenBank/DDBJ whole genome shotgun (WGS) entry which is preliminary data.</text>
</comment>
<reference evidence="6" key="1">
    <citation type="submission" date="2020-08" db="EMBL/GenBank/DDBJ databases">
        <title>Chromosome-level assembly of Southern catfish (Silurus meridionalis) provides insights into visual adaptation to the nocturnal and benthic lifestyles.</title>
        <authorList>
            <person name="Zhang Y."/>
            <person name="Wang D."/>
            <person name="Peng Z."/>
        </authorList>
    </citation>
    <scope>NUCLEOTIDE SEQUENCE</scope>
    <source>
        <strain evidence="6">SWU-2019-XX</strain>
        <tissue evidence="6">Muscle</tissue>
    </source>
</reference>
<dbReference type="EMBL" id="JABFDY010000001">
    <property type="protein sequence ID" value="KAF7711888.1"/>
    <property type="molecule type" value="Genomic_DNA"/>
</dbReference>
<evidence type="ECO:0000259" key="5">
    <source>
        <dbReference type="PROSITE" id="PS51720"/>
    </source>
</evidence>
<evidence type="ECO:0000256" key="4">
    <source>
        <dbReference type="SAM" id="MobiDB-lite"/>
    </source>
</evidence>
<organism evidence="6 7">
    <name type="scientific">Silurus meridionalis</name>
    <name type="common">Southern catfish</name>
    <name type="synonym">Silurus soldatovi meridionalis</name>
    <dbReference type="NCBI Taxonomy" id="175797"/>
    <lineage>
        <taxon>Eukaryota</taxon>
        <taxon>Metazoa</taxon>
        <taxon>Chordata</taxon>
        <taxon>Craniata</taxon>
        <taxon>Vertebrata</taxon>
        <taxon>Euteleostomi</taxon>
        <taxon>Actinopterygii</taxon>
        <taxon>Neopterygii</taxon>
        <taxon>Teleostei</taxon>
        <taxon>Ostariophysi</taxon>
        <taxon>Siluriformes</taxon>
        <taxon>Siluridae</taxon>
        <taxon>Silurus</taxon>
    </lineage>
</organism>
<dbReference type="FunFam" id="3.40.50.300:FF:000366">
    <property type="entry name" value="GTPase, IMAP family member 2"/>
    <property type="match status" value="1"/>
</dbReference>
<dbReference type="InterPro" id="IPR027417">
    <property type="entry name" value="P-loop_NTPase"/>
</dbReference>
<feature type="region of interest" description="Disordered" evidence="4">
    <location>
        <begin position="1"/>
        <end position="37"/>
    </location>
</feature>
<dbReference type="CDD" id="cd01852">
    <property type="entry name" value="AIG1"/>
    <property type="match status" value="1"/>
</dbReference>